<feature type="region of interest" description="Disordered" evidence="1">
    <location>
        <begin position="199"/>
        <end position="323"/>
    </location>
</feature>
<gene>
    <name evidence="2" type="ORF">B0H16DRAFT_1723097</name>
</gene>
<dbReference type="AlphaFoldDB" id="A0AAD7NC20"/>
<keyword evidence="3" id="KW-1185">Reference proteome</keyword>
<feature type="region of interest" description="Disordered" evidence="1">
    <location>
        <begin position="571"/>
        <end position="662"/>
    </location>
</feature>
<protein>
    <submittedName>
        <fullName evidence="2">Uncharacterized protein</fullName>
    </submittedName>
</protein>
<dbReference type="Proteomes" id="UP001215598">
    <property type="component" value="Unassembled WGS sequence"/>
</dbReference>
<name>A0AAD7NC20_9AGAR</name>
<feature type="compositionally biased region" description="Basic and acidic residues" evidence="1">
    <location>
        <begin position="571"/>
        <end position="581"/>
    </location>
</feature>
<dbReference type="EMBL" id="JARKIB010000055">
    <property type="protein sequence ID" value="KAJ7753475.1"/>
    <property type="molecule type" value="Genomic_DNA"/>
</dbReference>
<organism evidence="2 3">
    <name type="scientific">Mycena metata</name>
    <dbReference type="NCBI Taxonomy" id="1033252"/>
    <lineage>
        <taxon>Eukaryota</taxon>
        <taxon>Fungi</taxon>
        <taxon>Dikarya</taxon>
        <taxon>Basidiomycota</taxon>
        <taxon>Agaricomycotina</taxon>
        <taxon>Agaricomycetes</taxon>
        <taxon>Agaricomycetidae</taxon>
        <taxon>Agaricales</taxon>
        <taxon>Marasmiineae</taxon>
        <taxon>Mycenaceae</taxon>
        <taxon>Mycena</taxon>
    </lineage>
</organism>
<reference evidence="2" key="1">
    <citation type="submission" date="2023-03" db="EMBL/GenBank/DDBJ databases">
        <title>Massive genome expansion in bonnet fungi (Mycena s.s.) driven by repeated elements and novel gene families across ecological guilds.</title>
        <authorList>
            <consortium name="Lawrence Berkeley National Laboratory"/>
            <person name="Harder C.B."/>
            <person name="Miyauchi S."/>
            <person name="Viragh M."/>
            <person name="Kuo A."/>
            <person name="Thoen E."/>
            <person name="Andreopoulos B."/>
            <person name="Lu D."/>
            <person name="Skrede I."/>
            <person name="Drula E."/>
            <person name="Henrissat B."/>
            <person name="Morin E."/>
            <person name="Kohler A."/>
            <person name="Barry K."/>
            <person name="LaButti K."/>
            <person name="Morin E."/>
            <person name="Salamov A."/>
            <person name="Lipzen A."/>
            <person name="Mereny Z."/>
            <person name="Hegedus B."/>
            <person name="Baldrian P."/>
            <person name="Stursova M."/>
            <person name="Weitz H."/>
            <person name="Taylor A."/>
            <person name="Grigoriev I.V."/>
            <person name="Nagy L.G."/>
            <person name="Martin F."/>
            <person name="Kauserud H."/>
        </authorList>
    </citation>
    <scope>NUCLEOTIDE SEQUENCE</scope>
    <source>
        <strain evidence="2">CBHHK182m</strain>
    </source>
</reference>
<feature type="compositionally biased region" description="Pro residues" evidence="1">
    <location>
        <begin position="25"/>
        <end position="34"/>
    </location>
</feature>
<feature type="compositionally biased region" description="Basic and acidic residues" evidence="1">
    <location>
        <begin position="279"/>
        <end position="294"/>
    </location>
</feature>
<feature type="region of interest" description="Disordered" evidence="1">
    <location>
        <begin position="376"/>
        <end position="405"/>
    </location>
</feature>
<evidence type="ECO:0000313" key="2">
    <source>
        <dbReference type="EMBL" id="KAJ7753475.1"/>
    </source>
</evidence>
<evidence type="ECO:0000313" key="3">
    <source>
        <dbReference type="Proteomes" id="UP001215598"/>
    </source>
</evidence>
<feature type="compositionally biased region" description="Pro residues" evidence="1">
    <location>
        <begin position="301"/>
        <end position="315"/>
    </location>
</feature>
<evidence type="ECO:0000256" key="1">
    <source>
        <dbReference type="SAM" id="MobiDB-lite"/>
    </source>
</evidence>
<feature type="region of interest" description="Disordered" evidence="1">
    <location>
        <begin position="1"/>
        <end position="42"/>
    </location>
</feature>
<proteinExistence type="predicted"/>
<feature type="compositionally biased region" description="Acidic residues" evidence="1">
    <location>
        <begin position="634"/>
        <end position="662"/>
    </location>
</feature>
<sequence>MSSVSARPPPPSFDESSASGSDDATPPPPPPPPKPKPRPKKKVVAFKPSYMTIVDDVVYEDRTRDNNKSLDPFIHLRGDDLQQTRRLLVDPGLLPKLAKSESKLRRALEHFLYFLPNLSGAGGRPWPDELSRFLYPLRYLLAHCDSTTLAFAGRNIELIPPENPELENTHLGADWTLPPTISYWAKVRDATDEDRAALAKFQKSPSPPPSQFIEIRSSPAPAVETKQTATRDESAQVPVRRYPAEEEKRKKKRQKEVVIPDSDTSVDDSKPKRARGKQRKVDDSDNESTHDTPRRPGIKPGGPPKPNFPDPPANPPKETIPATGFRGLYSENLQDFPKSIADMKNSKSPSFVPPKSRWMFDHRAITLNSWWRNPHDAAPTTPLGRPWAPPPNPKGPTNVLPDKSHQQGQEILVRLLDDPGFSCLCCILHACFLRVPLASTSAAPRARSRSAATVRSSPPTSNSNAFRLESLPWFEMGHQRTWQFCVDLHTSFIRAHTAQRLAVIETQDFHQRFIAFTEHCDFVVSNVGTERFLERFTESNSTESLRERLQSMVLSENAIQDKHAALQTEEHVKSFDTDPAAHHNKTFSGPERHIPTNAEQRSSTTSSPTKPLKIKGAAAKSAPSPSKAPPPIEELGDEDGVYEEVGEPVDDGMEGVEEASST</sequence>
<comment type="caution">
    <text evidence="2">The sequence shown here is derived from an EMBL/GenBank/DDBJ whole genome shotgun (WGS) entry which is preliminary data.</text>
</comment>
<accession>A0AAD7NC20</accession>